<name>A0A853JHR7_9GAMM</name>
<protein>
    <submittedName>
        <fullName evidence="4">Beta-lactamase family protein</fullName>
    </submittedName>
</protein>
<feature type="chain" id="PRO_5032592126" evidence="2">
    <location>
        <begin position="36"/>
        <end position="403"/>
    </location>
</feature>
<feature type="domain" description="Beta-lactamase-related" evidence="3">
    <location>
        <begin position="49"/>
        <end position="373"/>
    </location>
</feature>
<evidence type="ECO:0000313" key="4">
    <source>
        <dbReference type="EMBL" id="NZA28262.1"/>
    </source>
</evidence>
<dbReference type="InterPro" id="IPR001466">
    <property type="entry name" value="Beta-lactam-related"/>
</dbReference>
<dbReference type="Gene3D" id="3.40.710.10">
    <property type="entry name" value="DD-peptidase/beta-lactamase superfamily"/>
    <property type="match status" value="1"/>
</dbReference>
<feature type="compositionally biased region" description="Low complexity" evidence="1">
    <location>
        <begin position="391"/>
        <end position="403"/>
    </location>
</feature>
<keyword evidence="5" id="KW-1185">Reference proteome</keyword>
<dbReference type="InterPro" id="IPR012338">
    <property type="entry name" value="Beta-lactam/transpept-like"/>
</dbReference>
<evidence type="ECO:0000259" key="3">
    <source>
        <dbReference type="Pfam" id="PF00144"/>
    </source>
</evidence>
<evidence type="ECO:0000256" key="2">
    <source>
        <dbReference type="SAM" id="SignalP"/>
    </source>
</evidence>
<accession>A0A853JHR7</accession>
<dbReference type="InterPro" id="IPR050491">
    <property type="entry name" value="AmpC-like"/>
</dbReference>
<comment type="caution">
    <text evidence="4">The sequence shown here is derived from an EMBL/GenBank/DDBJ whole genome shotgun (WGS) entry which is preliminary data.</text>
</comment>
<dbReference type="Proteomes" id="UP000578091">
    <property type="component" value="Unassembled WGS sequence"/>
</dbReference>
<dbReference type="AlphaFoldDB" id="A0A853JHR7"/>
<evidence type="ECO:0000256" key="1">
    <source>
        <dbReference type="SAM" id="MobiDB-lite"/>
    </source>
</evidence>
<dbReference type="RefSeq" id="WP_180680019.1">
    <property type="nucleotide sequence ID" value="NZ_JACCKA010000091.1"/>
</dbReference>
<reference evidence="4 5" key="1">
    <citation type="submission" date="2020-07" db="EMBL/GenBank/DDBJ databases">
        <title>Luteimonas sp. SJ-92.</title>
        <authorList>
            <person name="Huang X.-X."/>
            <person name="Xu L."/>
            <person name="Sun J.-Q."/>
        </authorList>
    </citation>
    <scope>NUCLEOTIDE SEQUENCE [LARGE SCALE GENOMIC DNA]</scope>
    <source>
        <strain evidence="4 5">SJ-92</strain>
    </source>
</reference>
<keyword evidence="2" id="KW-0732">Signal</keyword>
<dbReference type="PANTHER" id="PTHR46825">
    <property type="entry name" value="D-ALANYL-D-ALANINE-CARBOXYPEPTIDASE/ENDOPEPTIDASE AMPH"/>
    <property type="match status" value="1"/>
</dbReference>
<evidence type="ECO:0000313" key="5">
    <source>
        <dbReference type="Proteomes" id="UP000578091"/>
    </source>
</evidence>
<dbReference type="EMBL" id="JACCKA010000091">
    <property type="protein sequence ID" value="NZA28262.1"/>
    <property type="molecule type" value="Genomic_DNA"/>
</dbReference>
<dbReference type="PANTHER" id="PTHR46825:SF9">
    <property type="entry name" value="BETA-LACTAMASE-RELATED DOMAIN-CONTAINING PROTEIN"/>
    <property type="match status" value="1"/>
</dbReference>
<organism evidence="4 5">
    <name type="scientific">Luteimonas salinisoli</name>
    <dbReference type="NCBI Taxonomy" id="2752307"/>
    <lineage>
        <taxon>Bacteria</taxon>
        <taxon>Pseudomonadati</taxon>
        <taxon>Pseudomonadota</taxon>
        <taxon>Gammaproteobacteria</taxon>
        <taxon>Lysobacterales</taxon>
        <taxon>Lysobacteraceae</taxon>
        <taxon>Luteimonas</taxon>
    </lineage>
</organism>
<dbReference type="SUPFAM" id="SSF56601">
    <property type="entry name" value="beta-lactamase/transpeptidase-like"/>
    <property type="match status" value="1"/>
</dbReference>
<feature type="region of interest" description="Disordered" evidence="1">
    <location>
        <begin position="379"/>
        <end position="403"/>
    </location>
</feature>
<gene>
    <name evidence="4" type="ORF">H0E84_17950</name>
</gene>
<feature type="signal peptide" evidence="2">
    <location>
        <begin position="1"/>
        <end position="35"/>
    </location>
</feature>
<sequence length="403" mass="42572">MRRPCLSTAPSRAIRGVLGALLAFTVAGPVPPLHAGASEASAQVAAEAARLLEQHVEDVSGPGIAVLVARGDQVLFRDARGMASVELGVPLQAGHVVRIASITKQFSAAGLLRLVDQGKVKLDDPLSAYLPEFPGGHRITLAQLLNHTSGVRSYTRIPSHMDESIHREIDTASLVAVFGDHPVDFGPGQGYAYNDSGYVLVGAVIEKVTGQAWDDWLKSELFERFGLERTRGGATRSVVPGHAAGYRIEDDGTVSPARPLDMTQPHAAGALLSTVDDLWRWNRALHGGRVLSAESYRRMVAPEGPAADAGHRYGFGIRASTLEGLPMYEHSGGILGFVSMLLYLPEGEITVAVVRNATGRGDGSVDLIARRLATAALGAPDPASPAPIAPGPGHAINPTRETR</sequence>
<dbReference type="Pfam" id="PF00144">
    <property type="entry name" value="Beta-lactamase"/>
    <property type="match status" value="1"/>
</dbReference>
<proteinExistence type="predicted"/>